<feature type="transmembrane region" description="Helical" evidence="1">
    <location>
        <begin position="21"/>
        <end position="38"/>
    </location>
</feature>
<sequence>MYAFFLIAYCTRFRFLTLPFLFFKCMLSSVYCVLIISVSALGGVLAAVFVFIPSAVISFCLEVVLIECCSMLNRRYAFFSPLLFAAVAALAECLLLNVLFRVVIAVV</sequence>
<keyword evidence="1" id="KW-0472">Membrane</keyword>
<feature type="transmembrane region" description="Helical" evidence="1">
    <location>
        <begin position="44"/>
        <end position="66"/>
    </location>
</feature>
<reference evidence="2" key="2">
    <citation type="journal article" date="2021" name="PeerJ">
        <title>Extensive microbial diversity within the chicken gut microbiome revealed by metagenomics and culture.</title>
        <authorList>
            <person name="Gilroy R."/>
            <person name="Ravi A."/>
            <person name="Getino M."/>
            <person name="Pursley I."/>
            <person name="Horton D.L."/>
            <person name="Alikhan N.F."/>
            <person name="Baker D."/>
            <person name="Gharbi K."/>
            <person name="Hall N."/>
            <person name="Watson M."/>
            <person name="Adriaenssens E.M."/>
            <person name="Foster-Nyarko E."/>
            <person name="Jarju S."/>
            <person name="Secka A."/>
            <person name="Antonio M."/>
            <person name="Oren A."/>
            <person name="Chaudhuri R.R."/>
            <person name="La Ragione R."/>
            <person name="Hildebrand F."/>
            <person name="Pallen M.J."/>
        </authorList>
    </citation>
    <scope>NUCLEOTIDE SEQUENCE</scope>
    <source>
        <strain evidence="2">ChiW25-3613</strain>
    </source>
</reference>
<evidence type="ECO:0000313" key="2">
    <source>
        <dbReference type="EMBL" id="HIR39465.1"/>
    </source>
</evidence>
<dbReference type="AlphaFoldDB" id="A0A9D1DCE1"/>
<proteinExistence type="predicted"/>
<keyword evidence="1" id="KW-1133">Transmembrane helix</keyword>
<gene>
    <name evidence="2" type="ORF">IAB90_03685</name>
</gene>
<evidence type="ECO:0000256" key="1">
    <source>
        <dbReference type="SAM" id="Phobius"/>
    </source>
</evidence>
<protein>
    <submittedName>
        <fullName evidence="2">Uncharacterized protein</fullName>
    </submittedName>
</protein>
<organism evidence="2 3">
    <name type="scientific">Candidatus Coproplasma stercoripullorum</name>
    <dbReference type="NCBI Taxonomy" id="2840751"/>
    <lineage>
        <taxon>Bacteria</taxon>
        <taxon>Bacillati</taxon>
        <taxon>Bacillota</taxon>
        <taxon>Clostridia</taxon>
        <taxon>Eubacteriales</taxon>
        <taxon>Candidatus Coproplasma</taxon>
    </lineage>
</organism>
<keyword evidence="1" id="KW-0812">Transmembrane</keyword>
<dbReference type="EMBL" id="DVHB01000062">
    <property type="protein sequence ID" value="HIR39465.1"/>
    <property type="molecule type" value="Genomic_DNA"/>
</dbReference>
<accession>A0A9D1DCE1</accession>
<dbReference type="Proteomes" id="UP000824179">
    <property type="component" value="Unassembled WGS sequence"/>
</dbReference>
<name>A0A9D1DCE1_9FIRM</name>
<comment type="caution">
    <text evidence="2">The sequence shown here is derived from an EMBL/GenBank/DDBJ whole genome shotgun (WGS) entry which is preliminary data.</text>
</comment>
<feature type="transmembrane region" description="Helical" evidence="1">
    <location>
        <begin position="78"/>
        <end position="104"/>
    </location>
</feature>
<evidence type="ECO:0000313" key="3">
    <source>
        <dbReference type="Proteomes" id="UP000824179"/>
    </source>
</evidence>
<reference evidence="2" key="1">
    <citation type="submission" date="2020-10" db="EMBL/GenBank/DDBJ databases">
        <authorList>
            <person name="Gilroy R."/>
        </authorList>
    </citation>
    <scope>NUCLEOTIDE SEQUENCE</scope>
    <source>
        <strain evidence="2">ChiW25-3613</strain>
    </source>
</reference>